<dbReference type="SUPFAM" id="SSF53098">
    <property type="entry name" value="Ribonuclease H-like"/>
    <property type="match status" value="1"/>
</dbReference>
<comment type="caution">
    <text evidence="4">The sequence shown here is derived from an EMBL/GenBank/DDBJ whole genome shotgun (WGS) entry which is preliminary data.</text>
</comment>
<dbReference type="Proteomes" id="UP001202328">
    <property type="component" value="Unassembled WGS sequence"/>
</dbReference>
<protein>
    <recommendedName>
        <fullName evidence="3">3'-5' exonuclease domain-containing protein</fullName>
    </recommendedName>
</protein>
<name>A0AAD4S074_9MAGN</name>
<dbReference type="InterPro" id="IPR012337">
    <property type="entry name" value="RNaseH-like_sf"/>
</dbReference>
<gene>
    <name evidence="4" type="ORF">MKW98_000256</name>
</gene>
<evidence type="ECO:0000256" key="2">
    <source>
        <dbReference type="ARBA" id="ARBA00022801"/>
    </source>
</evidence>
<dbReference type="GO" id="GO:0005737">
    <property type="term" value="C:cytoplasm"/>
    <property type="evidence" value="ECO:0007669"/>
    <property type="project" value="TreeGrafter"/>
</dbReference>
<proteinExistence type="predicted"/>
<dbReference type="GO" id="GO:0006139">
    <property type="term" value="P:nucleobase-containing compound metabolic process"/>
    <property type="evidence" value="ECO:0007669"/>
    <property type="project" value="InterPro"/>
</dbReference>
<feature type="domain" description="3'-5' exonuclease" evidence="3">
    <location>
        <begin position="110"/>
        <end position="211"/>
    </location>
</feature>
<keyword evidence="1" id="KW-0540">Nuclease</keyword>
<keyword evidence="2" id="KW-0378">Hydrolase</keyword>
<evidence type="ECO:0000259" key="3">
    <source>
        <dbReference type="Pfam" id="PF01612"/>
    </source>
</evidence>
<sequence>MSSSSSFDGGPYQYYGNHTSIQVIDKETETHHTFNVSFYNNTIRTTVTHTASIANQWIGDVYASYARYIEKHNLIVSTSNGCGYVKLVVTKLPCCNYLFGRDKEQLPESLFDFLNDERIRFVGVGIDQDAYKLWVDYGLTVARSEDFAGLAAYKLGGQRLHRAGLKPLMWHVPGKDLSKHRVITLRRWDVDFLTDEQVEYACLDAYASFKLGMDLIRRPATENMLHYFQRFQWNFSLFESFNH</sequence>
<evidence type="ECO:0000256" key="1">
    <source>
        <dbReference type="ARBA" id="ARBA00022722"/>
    </source>
</evidence>
<dbReference type="GO" id="GO:0003676">
    <property type="term" value="F:nucleic acid binding"/>
    <property type="evidence" value="ECO:0007669"/>
    <property type="project" value="InterPro"/>
</dbReference>
<organism evidence="4 5">
    <name type="scientific">Papaver atlanticum</name>
    <dbReference type="NCBI Taxonomy" id="357466"/>
    <lineage>
        <taxon>Eukaryota</taxon>
        <taxon>Viridiplantae</taxon>
        <taxon>Streptophyta</taxon>
        <taxon>Embryophyta</taxon>
        <taxon>Tracheophyta</taxon>
        <taxon>Spermatophyta</taxon>
        <taxon>Magnoliopsida</taxon>
        <taxon>Ranunculales</taxon>
        <taxon>Papaveraceae</taxon>
        <taxon>Papaveroideae</taxon>
        <taxon>Papaver</taxon>
    </lineage>
</organism>
<dbReference type="Gene3D" id="3.30.420.10">
    <property type="entry name" value="Ribonuclease H-like superfamily/Ribonuclease H"/>
    <property type="match status" value="1"/>
</dbReference>
<evidence type="ECO:0000313" key="4">
    <source>
        <dbReference type="EMBL" id="KAI3850446.1"/>
    </source>
</evidence>
<dbReference type="GO" id="GO:0005634">
    <property type="term" value="C:nucleus"/>
    <property type="evidence" value="ECO:0007669"/>
    <property type="project" value="TreeGrafter"/>
</dbReference>
<dbReference type="PANTHER" id="PTHR13620">
    <property type="entry name" value="3-5 EXONUCLEASE"/>
    <property type="match status" value="1"/>
</dbReference>
<dbReference type="GO" id="GO:0008408">
    <property type="term" value="F:3'-5' exonuclease activity"/>
    <property type="evidence" value="ECO:0007669"/>
    <property type="project" value="InterPro"/>
</dbReference>
<dbReference type="PANTHER" id="PTHR13620:SF105">
    <property type="entry name" value="OS01G0737700 PROTEIN"/>
    <property type="match status" value="1"/>
</dbReference>
<dbReference type="Pfam" id="PF01612">
    <property type="entry name" value="DNA_pol_A_exo1"/>
    <property type="match status" value="1"/>
</dbReference>
<dbReference type="InterPro" id="IPR002562">
    <property type="entry name" value="3'-5'_exonuclease_dom"/>
</dbReference>
<accession>A0AAD4S074</accession>
<keyword evidence="5" id="KW-1185">Reference proteome</keyword>
<reference evidence="4" key="1">
    <citation type="submission" date="2022-04" db="EMBL/GenBank/DDBJ databases">
        <title>A functionally conserved STORR gene fusion in Papaver species that diverged 16.8 million years ago.</title>
        <authorList>
            <person name="Catania T."/>
        </authorList>
    </citation>
    <scope>NUCLEOTIDE SEQUENCE</scope>
    <source>
        <strain evidence="4">S-188037</strain>
    </source>
</reference>
<dbReference type="AlphaFoldDB" id="A0AAD4S074"/>
<dbReference type="InterPro" id="IPR036397">
    <property type="entry name" value="RNaseH_sf"/>
</dbReference>
<dbReference type="InterPro" id="IPR051132">
    <property type="entry name" value="3-5_Exonuclease_domain"/>
</dbReference>
<evidence type="ECO:0000313" key="5">
    <source>
        <dbReference type="Proteomes" id="UP001202328"/>
    </source>
</evidence>
<dbReference type="EMBL" id="JAJJMB010016019">
    <property type="protein sequence ID" value="KAI3850446.1"/>
    <property type="molecule type" value="Genomic_DNA"/>
</dbReference>